<dbReference type="AlphaFoldDB" id="A0A8S3RT75"/>
<dbReference type="OrthoDB" id="6160425at2759"/>
<comment type="caution">
    <text evidence="2">The sequence shown here is derived from an EMBL/GenBank/DDBJ whole genome shotgun (WGS) entry which is preliminary data.</text>
</comment>
<feature type="compositionally biased region" description="Basic and acidic residues" evidence="1">
    <location>
        <begin position="26"/>
        <end position="38"/>
    </location>
</feature>
<dbReference type="EC" id="2.7.11.1" evidence="2"/>
<feature type="region of interest" description="Disordered" evidence="1">
    <location>
        <begin position="639"/>
        <end position="737"/>
    </location>
</feature>
<protein>
    <submittedName>
        <fullName evidence="2">MAST</fullName>
        <ecNumber evidence="2">2.7.11.1</ecNumber>
    </submittedName>
</protein>
<organism evidence="2 3">
    <name type="scientific">Mytilus edulis</name>
    <name type="common">Blue mussel</name>
    <dbReference type="NCBI Taxonomy" id="6550"/>
    <lineage>
        <taxon>Eukaryota</taxon>
        <taxon>Metazoa</taxon>
        <taxon>Spiralia</taxon>
        <taxon>Lophotrochozoa</taxon>
        <taxon>Mollusca</taxon>
        <taxon>Bivalvia</taxon>
        <taxon>Autobranchia</taxon>
        <taxon>Pteriomorphia</taxon>
        <taxon>Mytilida</taxon>
        <taxon>Mytiloidea</taxon>
        <taxon>Mytilidae</taxon>
        <taxon>Mytilinae</taxon>
        <taxon>Mytilus</taxon>
    </lineage>
</organism>
<feature type="compositionally biased region" description="Basic and acidic residues" evidence="1">
    <location>
        <begin position="684"/>
        <end position="695"/>
    </location>
</feature>
<accession>A0A8S3RT75</accession>
<proteinExistence type="predicted"/>
<evidence type="ECO:0000256" key="1">
    <source>
        <dbReference type="SAM" id="MobiDB-lite"/>
    </source>
</evidence>
<evidence type="ECO:0000313" key="3">
    <source>
        <dbReference type="Proteomes" id="UP000683360"/>
    </source>
</evidence>
<feature type="region of interest" description="Disordered" evidence="1">
    <location>
        <begin position="149"/>
        <end position="195"/>
    </location>
</feature>
<keyword evidence="2" id="KW-0808">Transferase</keyword>
<name>A0A8S3RT75_MYTED</name>
<dbReference type="Proteomes" id="UP000683360">
    <property type="component" value="Unassembled WGS sequence"/>
</dbReference>
<feature type="region of interest" description="Disordered" evidence="1">
    <location>
        <begin position="416"/>
        <end position="440"/>
    </location>
</feature>
<reference evidence="2" key="1">
    <citation type="submission" date="2021-03" db="EMBL/GenBank/DDBJ databases">
        <authorList>
            <person name="Bekaert M."/>
        </authorList>
    </citation>
    <scope>NUCLEOTIDE SEQUENCE</scope>
</reference>
<gene>
    <name evidence="2" type="ORF">MEDL_24129</name>
</gene>
<feature type="compositionally biased region" description="Polar residues" evidence="1">
    <location>
        <begin position="697"/>
        <end position="713"/>
    </location>
</feature>
<keyword evidence="3" id="KW-1185">Reference proteome</keyword>
<dbReference type="EMBL" id="CAJPWZ010001218">
    <property type="protein sequence ID" value="CAG2209964.1"/>
    <property type="molecule type" value="Genomic_DNA"/>
</dbReference>
<sequence>MSSRKSLSTKFSQAANKKQSKSKVGKKTEESKKDETSCKKKATKGGSKSTNADETAETFELQDQKKKIETESIVHIQKPIEIIQTLPINTESSHEKHFDVDIKTSDHDSDFGSKDLLRPIFRIGSVESSHDGEESALGEDDQVFELKRRTSSISSQGVDGGQSYSRQSSLQEDYEDMSLSSSGFSPGSTSASLKSFEGRNRIDDFSDDSDSNKLRESAEFSDDMEVAGFNFAVPYNKQLRIVTNLDPGLRLPKHDRRSSSPGGFESTGILRRRSLIFADFLSKRSLSMHLNHFPSDMTIEKFRKLTEEQLKDRFNFNHSYERACIMEAVRQAKKEDGDETDFTDEDGKKSSYESSSETNKKDKTTDFSVLSNEIDRDVNLNKDCKQGNNIEDNHHLIFYKDVNNLDSSDYHIDKNTDVELPESVNYNPTENQPPRHDDVIKDSLSDKQKLSEEENLTTSDPKYKLENIILEKNFNRCEQERKDDIEINDDTAKKEDVYEDEDDDDVVFDDNLSTSVVTEQVVPLHLQHSMTDMNNLAKNQSLEDNNYTKLTAAILKKQVNSNDNDLLTVPTGSHNITSDFKQNKSAINGNFLKRDVIRRFGPSCPAIPRSLSEDIPVIVRRRGCTLRVRIASITEGDLERLRESDGGAPHSPGPPLSPSATYRRSQEDIPFCNPGGIRRLQRTLSEDVRQRRRESLTLPSSPISVPNNLVTAGSSSSCTSSNTIGHRTRSTDGSERVGSEAPVSAVYITSDLNALLEPTNLMRMKNTVLGQSAPSLTAGIKEYNMLNKRGKVRKSLVNISPVLPIRCPSPQQTQGKLVLIPYFTESECHIML</sequence>
<feature type="region of interest" description="Disordered" evidence="1">
    <location>
        <begin position="334"/>
        <end position="364"/>
    </location>
</feature>
<feature type="compositionally biased region" description="Low complexity" evidence="1">
    <location>
        <begin position="178"/>
        <end position="192"/>
    </location>
</feature>
<feature type="region of interest" description="Disordered" evidence="1">
    <location>
        <begin position="1"/>
        <end position="67"/>
    </location>
</feature>
<evidence type="ECO:0000313" key="2">
    <source>
        <dbReference type="EMBL" id="CAG2209964.1"/>
    </source>
</evidence>
<feature type="compositionally biased region" description="Polar residues" evidence="1">
    <location>
        <begin position="151"/>
        <end position="171"/>
    </location>
</feature>
<dbReference type="GO" id="GO:0004674">
    <property type="term" value="F:protein serine/threonine kinase activity"/>
    <property type="evidence" value="ECO:0007669"/>
    <property type="project" value="UniProtKB-EC"/>
</dbReference>